<organism evidence="3 4">
    <name type="scientific">Candidatus Magnetoglobus multicellularis str. Araruama</name>
    <dbReference type="NCBI Taxonomy" id="890399"/>
    <lineage>
        <taxon>Bacteria</taxon>
        <taxon>Pseudomonadati</taxon>
        <taxon>Thermodesulfobacteriota</taxon>
        <taxon>Desulfobacteria</taxon>
        <taxon>Desulfobacterales</taxon>
        <taxon>Desulfobacteraceae</taxon>
        <taxon>Candidatus Magnetoglobus</taxon>
    </lineage>
</organism>
<dbReference type="InterPro" id="IPR010982">
    <property type="entry name" value="Lambda_DNA-bd_dom_sf"/>
</dbReference>
<dbReference type="InterPro" id="IPR013430">
    <property type="entry name" value="Toxin_antidote_HigA"/>
</dbReference>
<dbReference type="Gene3D" id="1.10.260.40">
    <property type="entry name" value="lambda repressor-like DNA-binding domains"/>
    <property type="match status" value="1"/>
</dbReference>
<protein>
    <submittedName>
        <fullName evidence="3">Plasmid maintenance system antidote protein</fullName>
    </submittedName>
</protein>
<feature type="domain" description="HTH cro/C1-type" evidence="2">
    <location>
        <begin position="43"/>
        <end position="86"/>
    </location>
</feature>
<dbReference type="PROSITE" id="PS50943">
    <property type="entry name" value="HTH_CROC1"/>
    <property type="match status" value="1"/>
</dbReference>
<evidence type="ECO:0000256" key="1">
    <source>
        <dbReference type="ARBA" id="ARBA00023125"/>
    </source>
</evidence>
<dbReference type="EMBL" id="ATBP01000177">
    <property type="protein sequence ID" value="ETR72156.1"/>
    <property type="molecule type" value="Genomic_DNA"/>
</dbReference>
<dbReference type="NCBIfam" id="TIGR02607">
    <property type="entry name" value="antidote_HigA"/>
    <property type="match status" value="1"/>
</dbReference>
<evidence type="ECO:0000313" key="3">
    <source>
        <dbReference type="EMBL" id="ETR72156.1"/>
    </source>
</evidence>
<dbReference type="Proteomes" id="UP000189670">
    <property type="component" value="Unassembled WGS sequence"/>
</dbReference>
<dbReference type="SUPFAM" id="SSF47413">
    <property type="entry name" value="lambda repressor-like DNA-binding domains"/>
    <property type="match status" value="1"/>
</dbReference>
<gene>
    <name evidence="3" type="ORF">OMM_01922</name>
</gene>
<evidence type="ECO:0000259" key="2">
    <source>
        <dbReference type="PROSITE" id="PS50943"/>
    </source>
</evidence>
<sequence length="176" mass="20467">MFDRLGLKPQAVVLEPEFFNSRRSNIVRKVILLSTRKLMIAYLDEFEEKIGIKKIVISNIIKHNQSISPEIALKLSRFFNTQPDFWMNLQTAYDLWYAEGNRGTDEPFYKLMQLSSEAMLKLIGASHTSGYEAKAIVLKEKTLYPDIMAIPIVSDNSYERVFIEFQGYNEKMIRSK</sequence>
<dbReference type="Pfam" id="PF01381">
    <property type="entry name" value="HTH_3"/>
    <property type="match status" value="1"/>
</dbReference>
<dbReference type="AlphaFoldDB" id="A0A1V1PBK2"/>
<proteinExistence type="predicted"/>
<dbReference type="PANTHER" id="PTHR36924">
    <property type="entry name" value="ANTITOXIN HIGA-1"/>
    <property type="match status" value="1"/>
</dbReference>
<dbReference type="InterPro" id="IPR001387">
    <property type="entry name" value="Cro/C1-type_HTH"/>
</dbReference>
<evidence type="ECO:0000313" key="4">
    <source>
        <dbReference type="Proteomes" id="UP000189670"/>
    </source>
</evidence>
<comment type="caution">
    <text evidence="3">The sequence shown here is derived from an EMBL/GenBank/DDBJ whole genome shotgun (WGS) entry which is preliminary data.</text>
</comment>
<dbReference type="InterPro" id="IPR022573">
    <property type="entry name" value="DUF2887"/>
</dbReference>
<dbReference type="Pfam" id="PF11103">
    <property type="entry name" value="DUF2887"/>
    <property type="match status" value="1"/>
</dbReference>
<name>A0A1V1PBK2_9BACT</name>
<dbReference type="GO" id="GO:0003677">
    <property type="term" value="F:DNA binding"/>
    <property type="evidence" value="ECO:0007669"/>
    <property type="project" value="UniProtKB-KW"/>
</dbReference>
<keyword evidence="1" id="KW-0238">DNA-binding</keyword>
<dbReference type="PANTHER" id="PTHR36924:SF1">
    <property type="entry name" value="ANTITOXIN HIGA-1"/>
    <property type="match status" value="1"/>
</dbReference>
<accession>A0A1V1PBK2</accession>
<dbReference type="CDD" id="cd00093">
    <property type="entry name" value="HTH_XRE"/>
    <property type="match status" value="1"/>
</dbReference>
<reference evidence="4" key="1">
    <citation type="submission" date="2012-11" db="EMBL/GenBank/DDBJ databases">
        <authorList>
            <person name="Lucero-Rivera Y.E."/>
            <person name="Tovar-Ramirez D."/>
        </authorList>
    </citation>
    <scope>NUCLEOTIDE SEQUENCE [LARGE SCALE GENOMIC DNA]</scope>
    <source>
        <strain evidence="4">Araruama</strain>
    </source>
</reference>